<keyword evidence="2" id="KW-1185">Reference proteome</keyword>
<dbReference type="Proteomes" id="UP001310022">
    <property type="component" value="Unassembled WGS sequence"/>
</dbReference>
<comment type="caution">
    <text evidence="1">The sequence shown here is derived from an EMBL/GenBank/DDBJ whole genome shotgun (WGS) entry which is preliminary data.</text>
</comment>
<name>A0AAN5AJT3_9BACT</name>
<evidence type="ECO:0000313" key="2">
    <source>
        <dbReference type="Proteomes" id="UP001310022"/>
    </source>
</evidence>
<evidence type="ECO:0000313" key="1">
    <source>
        <dbReference type="EMBL" id="GJM59786.1"/>
    </source>
</evidence>
<gene>
    <name evidence="1" type="ORF">PEDI_03380</name>
</gene>
<proteinExistence type="predicted"/>
<dbReference type="AlphaFoldDB" id="A0AAN5AJT3"/>
<reference evidence="1 2" key="1">
    <citation type="submission" date="2021-12" db="EMBL/GenBank/DDBJ databases">
        <title>Genome sequencing of bacteria with rrn-lacking chromosome and rrn-plasmid.</title>
        <authorList>
            <person name="Anda M."/>
            <person name="Iwasaki W."/>
        </authorList>
    </citation>
    <scope>NUCLEOTIDE SEQUENCE [LARGE SCALE GENOMIC DNA]</scope>
    <source>
        <strain evidence="1 2">NBRC 15940</strain>
    </source>
</reference>
<sequence length="39" mass="4520">MLKSSFIGKAGKMKEYFLFHFIPMEPMNEVKANLPKFGL</sequence>
<protein>
    <submittedName>
        <fullName evidence="1">Uncharacterized protein</fullName>
    </submittedName>
</protein>
<dbReference type="EMBL" id="BQKE01000001">
    <property type="protein sequence ID" value="GJM59786.1"/>
    <property type="molecule type" value="Genomic_DNA"/>
</dbReference>
<organism evidence="1 2">
    <name type="scientific">Persicobacter diffluens</name>
    <dbReference type="NCBI Taxonomy" id="981"/>
    <lineage>
        <taxon>Bacteria</taxon>
        <taxon>Pseudomonadati</taxon>
        <taxon>Bacteroidota</taxon>
        <taxon>Cytophagia</taxon>
        <taxon>Cytophagales</taxon>
        <taxon>Persicobacteraceae</taxon>
        <taxon>Persicobacter</taxon>
    </lineage>
</organism>
<accession>A0AAN5AJT3</accession>